<dbReference type="Gene3D" id="3.60.15.10">
    <property type="entry name" value="Ribonuclease Z/Hydroxyacylglutathione hydrolase-like"/>
    <property type="match status" value="1"/>
</dbReference>
<dbReference type="Proteomes" id="UP000000447">
    <property type="component" value="Chromosome"/>
</dbReference>
<dbReference type="InterPro" id="IPR001279">
    <property type="entry name" value="Metallo-B-lactamas"/>
</dbReference>
<dbReference type="EMBL" id="CP001275">
    <property type="protein sequence ID" value="ACM05688.1"/>
    <property type="molecule type" value="Genomic_DNA"/>
</dbReference>
<keyword evidence="4" id="KW-0862">Zinc</keyword>
<evidence type="ECO:0000256" key="1">
    <source>
        <dbReference type="ARBA" id="ARBA00007749"/>
    </source>
</evidence>
<comment type="similarity">
    <text evidence="1">Belongs to the metallo-beta-lactamase superfamily.</text>
</comment>
<gene>
    <name evidence="6" type="ordered locus">trd_0283</name>
</gene>
<dbReference type="CDD" id="cd16277">
    <property type="entry name" value="metallo-hydrolase-like_MBL-fold"/>
    <property type="match status" value="1"/>
</dbReference>
<proteinExistence type="inferred from homology"/>
<organism evidence="6 7">
    <name type="scientific">Thermomicrobium roseum (strain ATCC 27502 / DSM 5159 / P-2)</name>
    <dbReference type="NCBI Taxonomy" id="309801"/>
    <lineage>
        <taxon>Bacteria</taxon>
        <taxon>Pseudomonadati</taxon>
        <taxon>Thermomicrobiota</taxon>
        <taxon>Thermomicrobia</taxon>
        <taxon>Thermomicrobiales</taxon>
        <taxon>Thermomicrobiaceae</taxon>
        <taxon>Thermomicrobium</taxon>
    </lineage>
</organism>
<evidence type="ECO:0000313" key="6">
    <source>
        <dbReference type="EMBL" id="ACM05688.1"/>
    </source>
</evidence>
<dbReference type="InterPro" id="IPR051013">
    <property type="entry name" value="MBL_superfamily_lactonases"/>
</dbReference>
<evidence type="ECO:0000256" key="3">
    <source>
        <dbReference type="ARBA" id="ARBA00022801"/>
    </source>
</evidence>
<dbReference type="RefSeq" id="WP_012641696.1">
    <property type="nucleotide sequence ID" value="NC_011959.1"/>
</dbReference>
<keyword evidence="7" id="KW-1185">Reference proteome</keyword>
<dbReference type="KEGG" id="tro:trd_0283"/>
<evidence type="ECO:0000256" key="4">
    <source>
        <dbReference type="ARBA" id="ARBA00022833"/>
    </source>
</evidence>
<evidence type="ECO:0000256" key="2">
    <source>
        <dbReference type="ARBA" id="ARBA00022723"/>
    </source>
</evidence>
<dbReference type="SUPFAM" id="SSF56281">
    <property type="entry name" value="Metallo-hydrolase/oxidoreductase"/>
    <property type="match status" value="1"/>
</dbReference>
<evidence type="ECO:0000313" key="7">
    <source>
        <dbReference type="Proteomes" id="UP000000447"/>
    </source>
</evidence>
<evidence type="ECO:0000259" key="5">
    <source>
        <dbReference type="SMART" id="SM00849"/>
    </source>
</evidence>
<reference evidence="6 7" key="1">
    <citation type="journal article" date="2009" name="PLoS ONE">
        <title>Complete genome sequence of the aerobic CO-oxidizing thermophile Thermomicrobium roseum.</title>
        <authorList>
            <person name="Wu D."/>
            <person name="Raymond J."/>
            <person name="Wu M."/>
            <person name="Chatterji S."/>
            <person name="Ren Q."/>
            <person name="Graham J.E."/>
            <person name="Bryant D.A."/>
            <person name="Robb F."/>
            <person name="Colman A."/>
            <person name="Tallon L.J."/>
            <person name="Badger J.H."/>
            <person name="Madupu R."/>
            <person name="Ward N.L."/>
            <person name="Eisen J.A."/>
        </authorList>
    </citation>
    <scope>NUCLEOTIDE SEQUENCE [LARGE SCALE GENOMIC DNA]</scope>
    <source>
        <strain evidence="7">ATCC 27502 / DSM 5159 / P-2</strain>
    </source>
</reference>
<sequence>MPVTLAGYTVEPLVDVEGAFFPLAIVFPDVPLESWEPYRDRFPDTFAREDMLYTRVTCYLIRGHGRTVLVDAGIGAGPDPLFGHQRGRLLQELAQRGLAPGDIDTVILTHLHPDHIGWAAQSGQPTFPRARYLVHARELETFQREDVRAAMHQIAPGYLDRCLDPLQQAGVLATVDDDTEIAPGLHLTISPGHTPGMMRVVLRGTPGSLWLVADTFTHPAQVTEPTWCSAFDMDRSQAIATRFEVLGRAHEEDALVMASHFPTIPGRIRQENGSFRWEPISD</sequence>
<accession>B9KXU6</accession>
<keyword evidence="2" id="KW-0479">Metal-binding</keyword>
<dbReference type="Pfam" id="PF00753">
    <property type="entry name" value="Lactamase_B"/>
    <property type="match status" value="1"/>
</dbReference>
<dbReference type="AlphaFoldDB" id="B9KXU6"/>
<dbReference type="GO" id="GO:0046872">
    <property type="term" value="F:metal ion binding"/>
    <property type="evidence" value="ECO:0007669"/>
    <property type="project" value="UniProtKB-KW"/>
</dbReference>
<dbReference type="PANTHER" id="PTHR42978">
    <property type="entry name" value="QUORUM-QUENCHING LACTONASE YTNP-RELATED-RELATED"/>
    <property type="match status" value="1"/>
</dbReference>
<dbReference type="GO" id="GO:0016787">
    <property type="term" value="F:hydrolase activity"/>
    <property type="evidence" value="ECO:0007669"/>
    <property type="project" value="UniProtKB-KW"/>
</dbReference>
<dbReference type="eggNOG" id="COG0491">
    <property type="taxonomic scope" value="Bacteria"/>
</dbReference>
<dbReference type="OrthoDB" id="9802897at2"/>
<dbReference type="STRING" id="309801.trd_0283"/>
<feature type="domain" description="Metallo-beta-lactamase" evidence="5">
    <location>
        <begin position="55"/>
        <end position="260"/>
    </location>
</feature>
<dbReference type="SMART" id="SM00849">
    <property type="entry name" value="Lactamase_B"/>
    <property type="match status" value="1"/>
</dbReference>
<dbReference type="HOGENOM" id="CLU_056519_1_1_0"/>
<dbReference type="PANTHER" id="PTHR42978:SF6">
    <property type="entry name" value="QUORUM-QUENCHING LACTONASE YTNP-RELATED"/>
    <property type="match status" value="1"/>
</dbReference>
<dbReference type="InterPro" id="IPR036866">
    <property type="entry name" value="RibonucZ/Hydroxyglut_hydro"/>
</dbReference>
<keyword evidence="3" id="KW-0378">Hydrolase</keyword>
<protein>
    <submittedName>
        <fullName evidence="6">Beta-lactamase-like protein</fullName>
    </submittedName>
</protein>
<name>B9KXU6_THERP</name>